<evidence type="ECO:0000313" key="1">
    <source>
        <dbReference type="Ensembl" id="ENSEEEP00000008127.2"/>
    </source>
</evidence>
<protein>
    <submittedName>
        <fullName evidence="1">Uncharacterized protein</fullName>
    </submittedName>
</protein>
<keyword evidence="2" id="KW-1185">Reference proteome</keyword>
<dbReference type="Ensembl" id="ENSEEET00000008233.2">
    <property type="protein sequence ID" value="ENSEEEP00000008127.2"/>
    <property type="gene ID" value="ENSEEEG00000004239.2"/>
</dbReference>
<dbReference type="Proteomes" id="UP000314983">
    <property type="component" value="Chromosome 6"/>
</dbReference>
<reference evidence="1" key="4">
    <citation type="submission" date="2025-08" db="UniProtKB">
        <authorList>
            <consortium name="Ensembl"/>
        </authorList>
    </citation>
    <scope>IDENTIFICATION</scope>
</reference>
<name>A0A4W4EB11_ELEEL</name>
<evidence type="ECO:0000313" key="2">
    <source>
        <dbReference type="Proteomes" id="UP000314983"/>
    </source>
</evidence>
<reference evidence="1" key="3">
    <citation type="submission" date="2020-05" db="EMBL/GenBank/DDBJ databases">
        <title>Electrophorus electricus (electric eel) genome, fEleEle1, primary haplotype.</title>
        <authorList>
            <person name="Myers G."/>
            <person name="Meyer A."/>
            <person name="Fedrigo O."/>
            <person name="Formenti G."/>
            <person name="Rhie A."/>
            <person name="Tracey A."/>
            <person name="Sims Y."/>
            <person name="Jarvis E.D."/>
        </authorList>
    </citation>
    <scope>NUCLEOTIDE SEQUENCE [LARGE SCALE GENOMIC DNA]</scope>
</reference>
<reference evidence="2" key="2">
    <citation type="journal article" date="2017" name="Sci. Adv.">
        <title>A tail of two voltages: Proteomic comparison of the three electric organs of the electric eel.</title>
        <authorList>
            <person name="Traeger L.L."/>
            <person name="Sabat G."/>
            <person name="Barrett-Wilt G.A."/>
            <person name="Wells G.B."/>
            <person name="Sussman M.R."/>
        </authorList>
    </citation>
    <scope>NUCLEOTIDE SEQUENCE [LARGE SCALE GENOMIC DNA]</scope>
</reference>
<reference evidence="2" key="1">
    <citation type="journal article" date="2014" name="Science">
        <title>Nonhuman genetics. Genomic basis for the convergent evolution of electric organs.</title>
        <authorList>
            <person name="Gallant J.R."/>
            <person name="Traeger L.L."/>
            <person name="Volkening J.D."/>
            <person name="Moffett H."/>
            <person name="Chen P.H."/>
            <person name="Novina C.D."/>
            <person name="Phillips G.N.Jr."/>
            <person name="Anand R."/>
            <person name="Wells G.B."/>
            <person name="Pinch M."/>
            <person name="Guth R."/>
            <person name="Unguez G.A."/>
            <person name="Albert J.S."/>
            <person name="Zakon H.H."/>
            <person name="Samanta M.P."/>
            <person name="Sussman M.R."/>
        </authorList>
    </citation>
    <scope>NUCLEOTIDE SEQUENCE [LARGE SCALE GENOMIC DNA]</scope>
</reference>
<organism evidence="1 2">
    <name type="scientific">Electrophorus electricus</name>
    <name type="common">Electric eel</name>
    <name type="synonym">Gymnotus electricus</name>
    <dbReference type="NCBI Taxonomy" id="8005"/>
    <lineage>
        <taxon>Eukaryota</taxon>
        <taxon>Metazoa</taxon>
        <taxon>Chordata</taxon>
        <taxon>Craniata</taxon>
        <taxon>Vertebrata</taxon>
        <taxon>Euteleostomi</taxon>
        <taxon>Actinopterygii</taxon>
        <taxon>Neopterygii</taxon>
        <taxon>Teleostei</taxon>
        <taxon>Ostariophysi</taxon>
        <taxon>Gymnotiformes</taxon>
        <taxon>Gymnotoidei</taxon>
        <taxon>Gymnotidae</taxon>
        <taxon>Electrophorus</taxon>
    </lineage>
</organism>
<reference evidence="1" key="5">
    <citation type="submission" date="2025-09" db="UniProtKB">
        <authorList>
            <consortium name="Ensembl"/>
        </authorList>
    </citation>
    <scope>IDENTIFICATION</scope>
</reference>
<accession>A0A4W4EB11</accession>
<proteinExistence type="predicted"/>
<dbReference type="AlphaFoldDB" id="A0A4W4EB11"/>
<sequence length="68" mass="7759">GIATPLSYFHLTALFYCGKAIYSPLRHKRGRISFRERYCKHYMINVQISAPPLTACCPASPRKITTEL</sequence>